<comment type="caution">
    <text evidence="1">The sequence shown here is derived from an EMBL/GenBank/DDBJ whole genome shotgun (WGS) entry which is preliminary data.</text>
</comment>
<name>A0ACC0MVD8_RHOML</name>
<accession>A0ACC0MVD8</accession>
<proteinExistence type="predicted"/>
<evidence type="ECO:0000313" key="1">
    <source>
        <dbReference type="EMBL" id="KAI8544273.1"/>
    </source>
</evidence>
<protein>
    <submittedName>
        <fullName evidence="1">Uncharacterized protein</fullName>
    </submittedName>
</protein>
<sequence>MAWALLSPPPLNLPTSSSSTTYPTINTAATNGRGCWRRKRATSPVIAKASEKGDAKSKDTTPAFNPFGFVTDNPSSRSAIQLPESPAEDGNVGQMLYHVLLFEDFDRCALCSTVYVLCGIVRNKTKTTEEEKEEKESFFNKEEFKAYFEFCRDVLHFEADNHSHYHRVKAEEKEETEVVEVEGWRRALDMLNARNRGKAQDALTWIKLKTHGRIEGKGKDFGSYIKSGGFRWFVRETGSQESRRGTIIFLHGAPTQSYSYRVVMSEMADAGFHCFAPDWIGFGFTDKPQPGYGFDYTEKEFHAEFDKLLEALEVKSPFFLVVQGFLVGSYGLTWALKNPSKIAKLAIFNSPLTVSSPIPGLFQQLRIPLYGEFTCQNAIIAERFIEAGSPYVLKLEKADVYRLPYLSSGGPGFALLEAARKANFRGLSSQIAAGFGSGRLFSVLKEIYCKNLMVLTLHFSSVLGLWKIGFTVSWDKPILVAWGIADKHLPQSVAEEFQKGNPSNVKLKLIEGAGHMPQEDWPEKVVEALRVFF</sequence>
<organism evidence="1 2">
    <name type="scientific">Rhododendron molle</name>
    <name type="common">Chinese azalea</name>
    <name type="synonym">Azalea mollis</name>
    <dbReference type="NCBI Taxonomy" id="49168"/>
    <lineage>
        <taxon>Eukaryota</taxon>
        <taxon>Viridiplantae</taxon>
        <taxon>Streptophyta</taxon>
        <taxon>Embryophyta</taxon>
        <taxon>Tracheophyta</taxon>
        <taxon>Spermatophyta</taxon>
        <taxon>Magnoliopsida</taxon>
        <taxon>eudicotyledons</taxon>
        <taxon>Gunneridae</taxon>
        <taxon>Pentapetalae</taxon>
        <taxon>asterids</taxon>
        <taxon>Ericales</taxon>
        <taxon>Ericaceae</taxon>
        <taxon>Ericoideae</taxon>
        <taxon>Rhodoreae</taxon>
        <taxon>Rhododendron</taxon>
    </lineage>
</organism>
<gene>
    <name evidence="1" type="ORF">RHMOL_Rhmol08G0283000</name>
</gene>
<keyword evidence="2" id="KW-1185">Reference proteome</keyword>
<dbReference type="Proteomes" id="UP001062846">
    <property type="component" value="Chromosome 8"/>
</dbReference>
<reference evidence="1" key="1">
    <citation type="submission" date="2022-02" db="EMBL/GenBank/DDBJ databases">
        <title>Plant Genome Project.</title>
        <authorList>
            <person name="Zhang R.-G."/>
        </authorList>
    </citation>
    <scope>NUCLEOTIDE SEQUENCE</scope>
    <source>
        <strain evidence="1">AT1</strain>
    </source>
</reference>
<dbReference type="EMBL" id="CM046395">
    <property type="protein sequence ID" value="KAI8544273.1"/>
    <property type="molecule type" value="Genomic_DNA"/>
</dbReference>
<evidence type="ECO:0000313" key="2">
    <source>
        <dbReference type="Proteomes" id="UP001062846"/>
    </source>
</evidence>